<feature type="region of interest" description="Disordered" evidence="1">
    <location>
        <begin position="269"/>
        <end position="329"/>
    </location>
</feature>
<name>A0A6G0SWH4_APHGL</name>
<reference evidence="2 3" key="1">
    <citation type="submission" date="2019-08" db="EMBL/GenBank/DDBJ databases">
        <title>The genome of the soybean aphid Biotype 1, its phylome, world population structure and adaptation to the North American continent.</title>
        <authorList>
            <person name="Giordano R."/>
            <person name="Donthu R.K."/>
            <person name="Hernandez A.G."/>
            <person name="Wright C.L."/>
            <person name="Zimin A.V."/>
        </authorList>
    </citation>
    <scope>NUCLEOTIDE SEQUENCE [LARGE SCALE GENOMIC DNA]</scope>
    <source>
        <tissue evidence="2">Whole aphids</tissue>
    </source>
</reference>
<dbReference type="OrthoDB" id="7968525at2759"/>
<sequence length="440" mass="50494">MENTGTSPLEVANPSNKTSLETPDWSLEVLNKTQQLIDLGSPSKSPSPTESPKERPSLFRNPSERQSAKIKHSLARSLSLDNKKVTRSKVTDDFEHTELTFGRKPRVKKMVTIKLEEAFKLIPMCTGEDDIYPFINACDMAVNLVEEKCAPTLVKYITTRLSGRALEMIKYKNVTKWAYIKSYLMDAFEDTTTASSLQIQLNSIKMRYGEDVNDYCHRVEKLGIRSKNNSRNFKRTILKARNPKTLEVAKQLAKAEEVEYNSERENNRYRNDFNKSNYNASRQNNNSFQRVNNTRNNNTNSRIRNFQPNNFSKPNYQGRTNNYTQQNSFNRPPIKCYNCNGNHYAAQCRNKPASNNNRPSNRNSFTQPPTNYNARASTCAYCKRSGHDISACYKKRNNESRNNNSGNANVSGEDHGTRSINQIIAEEMHNFMFENVCSQM</sequence>
<feature type="compositionally biased region" description="Polar residues" evidence="1">
    <location>
        <begin position="1"/>
        <end position="21"/>
    </location>
</feature>
<dbReference type="Proteomes" id="UP000475862">
    <property type="component" value="Unassembled WGS sequence"/>
</dbReference>
<protein>
    <recommendedName>
        <fullName evidence="4">Retrotransposon gag domain-containing protein</fullName>
    </recommendedName>
</protein>
<dbReference type="AlphaFoldDB" id="A0A6G0SWH4"/>
<feature type="compositionally biased region" description="Polar residues" evidence="1">
    <location>
        <begin position="307"/>
        <end position="329"/>
    </location>
</feature>
<evidence type="ECO:0000313" key="2">
    <source>
        <dbReference type="EMBL" id="KAE9522612.1"/>
    </source>
</evidence>
<feature type="compositionally biased region" description="Basic and acidic residues" evidence="1">
    <location>
        <begin position="51"/>
        <end position="67"/>
    </location>
</feature>
<feature type="compositionally biased region" description="Low complexity" evidence="1">
    <location>
        <begin position="41"/>
        <end position="50"/>
    </location>
</feature>
<feature type="compositionally biased region" description="Low complexity" evidence="1">
    <location>
        <begin position="282"/>
        <end position="306"/>
    </location>
</feature>
<feature type="region of interest" description="Disordered" evidence="1">
    <location>
        <begin position="1"/>
        <end position="73"/>
    </location>
</feature>
<organism evidence="2 3">
    <name type="scientific">Aphis glycines</name>
    <name type="common">Soybean aphid</name>
    <dbReference type="NCBI Taxonomy" id="307491"/>
    <lineage>
        <taxon>Eukaryota</taxon>
        <taxon>Metazoa</taxon>
        <taxon>Ecdysozoa</taxon>
        <taxon>Arthropoda</taxon>
        <taxon>Hexapoda</taxon>
        <taxon>Insecta</taxon>
        <taxon>Pterygota</taxon>
        <taxon>Neoptera</taxon>
        <taxon>Paraneoptera</taxon>
        <taxon>Hemiptera</taxon>
        <taxon>Sternorrhyncha</taxon>
        <taxon>Aphidomorpha</taxon>
        <taxon>Aphidoidea</taxon>
        <taxon>Aphididae</taxon>
        <taxon>Aphidini</taxon>
        <taxon>Aphis</taxon>
        <taxon>Aphis</taxon>
    </lineage>
</organism>
<evidence type="ECO:0000313" key="3">
    <source>
        <dbReference type="Proteomes" id="UP000475862"/>
    </source>
</evidence>
<dbReference type="Gene3D" id="4.10.60.10">
    <property type="entry name" value="Zinc finger, CCHC-type"/>
    <property type="match status" value="1"/>
</dbReference>
<dbReference type="EMBL" id="VYZN01000940">
    <property type="protein sequence ID" value="KAE9522612.1"/>
    <property type="molecule type" value="Genomic_DNA"/>
</dbReference>
<accession>A0A6G0SWH4</accession>
<feature type="region of interest" description="Disordered" evidence="1">
    <location>
        <begin position="350"/>
        <end position="371"/>
    </location>
</feature>
<gene>
    <name evidence="2" type="ORF">AGLY_016975</name>
</gene>
<proteinExistence type="predicted"/>
<evidence type="ECO:0000256" key="1">
    <source>
        <dbReference type="SAM" id="MobiDB-lite"/>
    </source>
</evidence>
<feature type="compositionally biased region" description="Low complexity" evidence="1">
    <location>
        <begin position="350"/>
        <end position="364"/>
    </location>
</feature>
<evidence type="ECO:0008006" key="4">
    <source>
        <dbReference type="Google" id="ProtNLM"/>
    </source>
</evidence>
<keyword evidence="3" id="KW-1185">Reference proteome</keyword>
<comment type="caution">
    <text evidence="2">The sequence shown here is derived from an EMBL/GenBank/DDBJ whole genome shotgun (WGS) entry which is preliminary data.</text>
</comment>